<accession>A0A642UM12</accession>
<gene>
    <name evidence="1" type="ORF">DIURU_003274</name>
</gene>
<dbReference type="RefSeq" id="XP_034011947.1">
    <property type="nucleotide sequence ID" value="XM_034156018.1"/>
</dbReference>
<reference evidence="1 2" key="1">
    <citation type="submission" date="2019-07" db="EMBL/GenBank/DDBJ databases">
        <title>Genome assembly of two rare yeast pathogens: Diutina rugosa and Trichomonascus ciferrii.</title>
        <authorList>
            <person name="Mixao V."/>
            <person name="Saus E."/>
            <person name="Hansen A."/>
            <person name="Lass-Flor C."/>
            <person name="Gabaldon T."/>
        </authorList>
    </citation>
    <scope>NUCLEOTIDE SEQUENCE [LARGE SCALE GENOMIC DNA]</scope>
    <source>
        <strain evidence="1 2">CBS 613</strain>
    </source>
</reference>
<dbReference type="GeneID" id="54781925"/>
<comment type="caution">
    <text evidence="1">The sequence shown here is derived from an EMBL/GenBank/DDBJ whole genome shotgun (WGS) entry which is preliminary data.</text>
</comment>
<dbReference type="EMBL" id="SWFT01000103">
    <property type="protein sequence ID" value="KAA8901422.1"/>
    <property type="molecule type" value="Genomic_DNA"/>
</dbReference>
<evidence type="ECO:0000313" key="2">
    <source>
        <dbReference type="Proteomes" id="UP000449547"/>
    </source>
</evidence>
<keyword evidence="2" id="KW-1185">Reference proteome</keyword>
<name>A0A642UM12_DIURU</name>
<proteinExistence type="predicted"/>
<dbReference type="Proteomes" id="UP000449547">
    <property type="component" value="Unassembled WGS sequence"/>
</dbReference>
<evidence type="ECO:0000313" key="1">
    <source>
        <dbReference type="EMBL" id="KAA8901422.1"/>
    </source>
</evidence>
<dbReference type="VEuPathDB" id="FungiDB:DIURU_003274"/>
<protein>
    <submittedName>
        <fullName evidence="1">Uncharacterized protein</fullName>
    </submittedName>
</protein>
<organism evidence="1 2">
    <name type="scientific">Diutina rugosa</name>
    <name type="common">Yeast</name>
    <name type="synonym">Candida rugosa</name>
    <dbReference type="NCBI Taxonomy" id="5481"/>
    <lineage>
        <taxon>Eukaryota</taxon>
        <taxon>Fungi</taxon>
        <taxon>Dikarya</taxon>
        <taxon>Ascomycota</taxon>
        <taxon>Saccharomycotina</taxon>
        <taxon>Pichiomycetes</taxon>
        <taxon>Debaryomycetaceae</taxon>
        <taxon>Diutina</taxon>
    </lineage>
</organism>
<sequence>MCSEVLGRRVARLEVQVDGDVKHQLRQLKQRADSAVAAHSWVMKLIAIDDALPQMSVAASAPPLEEMERVVTIKTNTIERACALASQLASFDIDGLLAGFADHDYGSEVAGFRQRQERILAVAARFHALQLKQVLLLERYTRFILMQNQFWIDVRNGKY</sequence>
<dbReference type="AlphaFoldDB" id="A0A642UM12"/>